<accession>A0A371NCL4</accession>
<sequence>MNDRIIPWQPTVIAGPKQAMLVTPETATMMIKKARRPLMVVGPLAKRQEVLEHTVRIIRHFDLPVVATADTYRALSEAGIESEPHGIVEITNLLKDPSWEGIRGEGQHDLVIFIGCIYYIASQGLSSLKHFAPHIKTLTICKTFHSNADASFPNMDDDEWFRYLEKMYAELSG</sequence>
<reference evidence="2 3" key="1">
    <citation type="submission" date="2018-07" db="EMBL/GenBank/DDBJ databases">
        <title>Genomic Encyclopedia of Type Strains, Phase IV (KMG-IV): sequencing the most valuable type-strain genomes for metagenomic binning, comparative biology and taxonomic classification.</title>
        <authorList>
            <person name="Goeker M."/>
        </authorList>
    </citation>
    <scope>NUCLEOTIDE SEQUENCE [LARGE SCALE GENOMIC DNA]</scope>
    <source>
        <strain evidence="2 3">DSM 7466</strain>
    </source>
</reference>
<comment type="subunit">
    <text evidence="1">Heterotetramer of two alpha and two epsilon subunits. The ACDS complex is made up of alpha, epsilon, beta, gamma and delta subunits with a probable stoichiometry of (alpha(2)epsilon(2))(4)-beta(8)-(gamma(1)delta(1))(8).</text>
</comment>
<dbReference type="Proteomes" id="UP000256864">
    <property type="component" value="Unassembled WGS sequence"/>
</dbReference>
<dbReference type="InterPro" id="IPR029035">
    <property type="entry name" value="DHS-like_NAD/FAD-binding_dom"/>
</dbReference>
<dbReference type="InterPro" id="IPR003704">
    <property type="entry name" value="CdhB"/>
</dbReference>
<name>A0A371NCL4_9EURY</name>
<comment type="caution">
    <text evidence="2">The sequence shown here is derived from an EMBL/GenBank/DDBJ whole genome shotgun (WGS) entry which is preliminary data.</text>
</comment>
<comment type="function">
    <text evidence="1">Part of a complex that catalyzes the reversible cleavage of acetyl-CoA, allowing autotrophic growth from CO(2). The alpha-epsilon subcomponent functions as a carbon monoxide dehydrogenase. The precise role of the epsilon subunit is unclear; it may have a stabilizing role within the alpha(2)epsilon(2) component and/or be involved in electron transfer to FAD during a potential FAD-mediated CO oxidation.</text>
</comment>
<keyword evidence="3" id="KW-1185">Reference proteome</keyword>
<dbReference type="Pfam" id="PF02552">
    <property type="entry name" value="CO_dh"/>
    <property type="match status" value="1"/>
</dbReference>
<dbReference type="Gene3D" id="3.40.50.1220">
    <property type="entry name" value="TPP-binding domain"/>
    <property type="match status" value="1"/>
</dbReference>
<comment type="similarity">
    <text evidence="1">Belongs to the CdhB family.</text>
</comment>
<evidence type="ECO:0000313" key="2">
    <source>
        <dbReference type="EMBL" id="REE26244.1"/>
    </source>
</evidence>
<evidence type="ECO:0000313" key="3">
    <source>
        <dbReference type="Proteomes" id="UP000256864"/>
    </source>
</evidence>
<dbReference type="GO" id="GO:0019385">
    <property type="term" value="P:methanogenesis, from acetate"/>
    <property type="evidence" value="ECO:0007669"/>
    <property type="project" value="InterPro"/>
</dbReference>
<dbReference type="NCBIfam" id="TIGR00315">
    <property type="entry name" value="cdhB"/>
    <property type="match status" value="1"/>
</dbReference>
<dbReference type="PIRSF" id="PIRSF006035">
    <property type="entry name" value="CO_dh_b_ACDS_e"/>
    <property type="match status" value="1"/>
</dbReference>
<dbReference type="SUPFAM" id="SSF52467">
    <property type="entry name" value="DHS-like NAD/FAD-binding domain"/>
    <property type="match status" value="1"/>
</dbReference>
<gene>
    <name evidence="1" type="primary">cdhB</name>
    <name evidence="2" type="ORF">C7452_1202</name>
</gene>
<protein>
    <recommendedName>
        <fullName evidence="1">Acetyl-CoA decarbonylase/synthase complex subunit epsilon</fullName>
        <shortName evidence="1">ACDS complex subunit epsilon</shortName>
    </recommendedName>
    <alternativeName>
        <fullName evidence="1">ACDS complex carbon monoxide dehydrogenase subunit epsilon</fullName>
        <shortName evidence="1">ACDS CODH subunit epsilon</shortName>
    </alternativeName>
</protein>
<organism evidence="2 3">
    <name type="scientific">Methanothermobacter defluvii</name>
    <dbReference type="NCBI Taxonomy" id="49339"/>
    <lineage>
        <taxon>Archaea</taxon>
        <taxon>Methanobacteriati</taxon>
        <taxon>Methanobacteriota</taxon>
        <taxon>Methanomada group</taxon>
        <taxon>Methanobacteria</taxon>
        <taxon>Methanobacteriales</taxon>
        <taxon>Methanobacteriaceae</taxon>
        <taxon>Methanothermobacter</taxon>
    </lineage>
</organism>
<proteinExistence type="inferred from homology"/>
<dbReference type="AlphaFoldDB" id="A0A371NCL4"/>
<evidence type="ECO:0000256" key="1">
    <source>
        <dbReference type="HAMAP-Rule" id="MF_01134"/>
    </source>
</evidence>
<dbReference type="EMBL" id="QREL01000002">
    <property type="protein sequence ID" value="REE26244.1"/>
    <property type="molecule type" value="Genomic_DNA"/>
</dbReference>
<dbReference type="HAMAP" id="MF_01134">
    <property type="entry name" value="CdhB"/>
    <property type="match status" value="1"/>
</dbReference>